<protein>
    <submittedName>
        <fullName evidence="6">Zinc transporter ZupT</fullName>
    </submittedName>
</protein>
<comment type="subcellular location">
    <subcellularLocation>
        <location evidence="1">Membrane</location>
        <topology evidence="1">Multi-pass membrane protein</topology>
    </subcellularLocation>
</comment>
<feature type="transmembrane region" description="Helical" evidence="5">
    <location>
        <begin position="237"/>
        <end position="255"/>
    </location>
</feature>
<gene>
    <name evidence="6" type="primary">zupT_1</name>
    <name evidence="6" type="ORF">NCTC12112_00769</name>
</gene>
<evidence type="ECO:0000256" key="2">
    <source>
        <dbReference type="ARBA" id="ARBA00022692"/>
    </source>
</evidence>
<evidence type="ECO:0000256" key="3">
    <source>
        <dbReference type="ARBA" id="ARBA00022989"/>
    </source>
</evidence>
<evidence type="ECO:0000256" key="4">
    <source>
        <dbReference type="ARBA" id="ARBA00023136"/>
    </source>
</evidence>
<dbReference type="Proteomes" id="UP000249008">
    <property type="component" value="Chromosome 1"/>
</dbReference>
<dbReference type="PANTHER" id="PTHR11040:SF205">
    <property type="entry name" value="ZINC TRANSPORTER ZUPT"/>
    <property type="match status" value="1"/>
</dbReference>
<name>A0AAX1TM27_9FUSO</name>
<keyword evidence="3 5" id="KW-1133">Transmembrane helix</keyword>
<feature type="transmembrane region" description="Helical" evidence="5">
    <location>
        <begin position="38"/>
        <end position="55"/>
    </location>
</feature>
<feature type="transmembrane region" description="Helical" evidence="5">
    <location>
        <begin position="149"/>
        <end position="169"/>
    </location>
</feature>
<dbReference type="GO" id="GO:0016020">
    <property type="term" value="C:membrane"/>
    <property type="evidence" value="ECO:0007669"/>
    <property type="project" value="UniProtKB-SubCell"/>
</dbReference>
<feature type="transmembrane region" description="Helical" evidence="5">
    <location>
        <begin position="181"/>
        <end position="201"/>
    </location>
</feature>
<reference evidence="6 7" key="1">
    <citation type="submission" date="2018-06" db="EMBL/GenBank/DDBJ databases">
        <authorList>
            <consortium name="Pathogen Informatics"/>
            <person name="Doyle S."/>
        </authorList>
    </citation>
    <scope>NUCLEOTIDE SEQUENCE [LARGE SCALE GENOMIC DNA]</scope>
    <source>
        <strain evidence="6 7">NCTC12112</strain>
    </source>
</reference>
<feature type="transmembrane region" description="Helical" evidence="5">
    <location>
        <begin position="207"/>
        <end position="225"/>
    </location>
</feature>
<evidence type="ECO:0000313" key="6">
    <source>
        <dbReference type="EMBL" id="SQJ00489.1"/>
    </source>
</evidence>
<dbReference type="Pfam" id="PF02535">
    <property type="entry name" value="Zip"/>
    <property type="match status" value="1"/>
</dbReference>
<evidence type="ECO:0000256" key="5">
    <source>
        <dbReference type="SAM" id="Phobius"/>
    </source>
</evidence>
<evidence type="ECO:0000313" key="7">
    <source>
        <dbReference type="Proteomes" id="UP000249008"/>
    </source>
</evidence>
<proteinExistence type="predicted"/>
<dbReference type="PANTHER" id="PTHR11040">
    <property type="entry name" value="ZINC/IRON TRANSPORTER"/>
    <property type="match status" value="1"/>
</dbReference>
<dbReference type="RefSeq" id="WP_005976339.1">
    <property type="nucleotide sequence ID" value="NZ_BAABXY010000001.1"/>
</dbReference>
<dbReference type="NCBIfam" id="NF003243">
    <property type="entry name" value="PRK04201.1"/>
    <property type="match status" value="1"/>
</dbReference>
<feature type="transmembrane region" description="Helical" evidence="5">
    <location>
        <begin position="12"/>
        <end position="31"/>
    </location>
</feature>
<dbReference type="EMBL" id="LS483487">
    <property type="protein sequence ID" value="SQJ00489.1"/>
    <property type="molecule type" value="Genomic_DNA"/>
</dbReference>
<dbReference type="InterPro" id="IPR003689">
    <property type="entry name" value="ZIP"/>
</dbReference>
<keyword evidence="4 5" id="KW-0472">Membrane</keyword>
<dbReference type="GeneID" id="78455355"/>
<dbReference type="AlphaFoldDB" id="A0AAX1TM27"/>
<dbReference type="GO" id="GO:0005385">
    <property type="term" value="F:zinc ion transmembrane transporter activity"/>
    <property type="evidence" value="ECO:0007669"/>
    <property type="project" value="TreeGrafter"/>
</dbReference>
<feature type="transmembrane region" description="Helical" evidence="5">
    <location>
        <begin position="75"/>
        <end position="93"/>
    </location>
</feature>
<organism evidence="6 7">
    <name type="scientific">Fusobacterium ulcerans</name>
    <dbReference type="NCBI Taxonomy" id="861"/>
    <lineage>
        <taxon>Bacteria</taxon>
        <taxon>Fusobacteriati</taxon>
        <taxon>Fusobacteriota</taxon>
        <taxon>Fusobacteriia</taxon>
        <taxon>Fusobacteriales</taxon>
        <taxon>Fusobacteriaceae</taxon>
        <taxon>Fusobacterium</taxon>
    </lineage>
</organism>
<evidence type="ECO:0000256" key="1">
    <source>
        <dbReference type="ARBA" id="ARBA00004141"/>
    </source>
</evidence>
<keyword evidence="2 5" id="KW-0812">Transmembrane</keyword>
<accession>A0AAX1TM27</accession>
<sequence length="258" mass="27674">MFEDVAATRALILSFLAGMSTLLGAFIIFLTNKKSEKLVTISLGFAGGVMISVSFTDLMPNANILLAAYAGDKMGVVLGVIFLLIGVLLAAMLDKFVPHENEPHGDGKQHENLFRVGFVSTLAIGLHNFPEGIATFMAGYENMTLGISIALAIAMHNIPEGISVAMPIYFATGSKMKAFKYTFLSGIAEPIGATLAFLILKPYINDLTLGMIFGVISGIMLYIAIEELLPSSRQYGYTKEALIATFAGIILMPLTHVI</sequence>
<dbReference type="KEGG" id="ful:C4N20_11065"/>